<proteinExistence type="inferred from homology"/>
<dbReference type="SUPFAM" id="SSF57889">
    <property type="entry name" value="Cysteine-rich domain"/>
    <property type="match status" value="1"/>
</dbReference>
<dbReference type="PANTHER" id="PTHR11255">
    <property type="entry name" value="DIACYLGLYCEROL KINASE"/>
    <property type="match status" value="1"/>
</dbReference>
<feature type="domain" description="DAGKc" evidence="15">
    <location>
        <begin position="363"/>
        <end position="491"/>
    </location>
</feature>
<dbReference type="GO" id="GO:0007200">
    <property type="term" value="P:phospholipase C-activating G protein-coupled receptor signaling pathway"/>
    <property type="evidence" value="ECO:0007669"/>
    <property type="project" value="InterPro"/>
</dbReference>
<evidence type="ECO:0000259" key="15">
    <source>
        <dbReference type="PROSITE" id="PS50146"/>
    </source>
</evidence>
<dbReference type="InterPro" id="IPR000756">
    <property type="entry name" value="Diacylglycerol_kin_accessory"/>
</dbReference>
<dbReference type="InterPro" id="IPR016064">
    <property type="entry name" value="NAD/diacylglycerol_kinase_sf"/>
</dbReference>
<dbReference type="SUPFAM" id="SSF111331">
    <property type="entry name" value="NAD kinase/diacylglycerol kinase-like"/>
    <property type="match status" value="1"/>
</dbReference>
<keyword evidence="11" id="KW-0472">Membrane</keyword>
<keyword evidence="3 12" id="KW-0808">Transferase</keyword>
<dbReference type="PANTHER" id="PTHR11255:SF54">
    <property type="entry name" value="DIACYLGLYCEROL KINASE THETA"/>
    <property type="match status" value="1"/>
</dbReference>
<feature type="region of interest" description="Disordered" evidence="13">
    <location>
        <begin position="170"/>
        <end position="222"/>
    </location>
</feature>
<dbReference type="InterPro" id="IPR046349">
    <property type="entry name" value="C1-like_sf"/>
</dbReference>
<feature type="region of interest" description="Disordered" evidence="13">
    <location>
        <begin position="320"/>
        <end position="361"/>
    </location>
</feature>
<dbReference type="SMART" id="SM00046">
    <property type="entry name" value="DAGKc"/>
    <property type="match status" value="1"/>
</dbReference>
<dbReference type="InterPro" id="IPR017438">
    <property type="entry name" value="ATP-NAD_kinase_N"/>
</dbReference>
<evidence type="ECO:0000256" key="3">
    <source>
        <dbReference type="ARBA" id="ARBA00022679"/>
    </source>
</evidence>
<name>A0AAW1QZQ0_9CHLO</name>
<dbReference type="Pfam" id="PF00781">
    <property type="entry name" value="DAGK_cat"/>
    <property type="match status" value="1"/>
</dbReference>
<dbReference type="AlphaFoldDB" id="A0AAW1QZQ0"/>
<protein>
    <recommendedName>
        <fullName evidence="12">Diacylglycerol kinase</fullName>
        <shortName evidence="12">DAG kinase</shortName>
        <ecNumber evidence="12">2.7.1.107</ecNumber>
    </recommendedName>
</protein>
<dbReference type="Gene3D" id="3.40.50.10330">
    <property type="entry name" value="Probable inorganic polyphosphate/atp-NAD kinase, domain 1"/>
    <property type="match status" value="1"/>
</dbReference>
<dbReference type="SMART" id="SM00045">
    <property type="entry name" value="DAGKa"/>
    <property type="match status" value="1"/>
</dbReference>
<evidence type="ECO:0000256" key="7">
    <source>
        <dbReference type="ARBA" id="ARBA00022771"/>
    </source>
</evidence>
<evidence type="ECO:0000313" key="16">
    <source>
        <dbReference type="EMBL" id="KAK9826795.1"/>
    </source>
</evidence>
<dbReference type="GO" id="GO:0008270">
    <property type="term" value="F:zinc ion binding"/>
    <property type="evidence" value="ECO:0007669"/>
    <property type="project" value="UniProtKB-KW"/>
</dbReference>
<evidence type="ECO:0000256" key="5">
    <source>
        <dbReference type="ARBA" id="ARBA00022737"/>
    </source>
</evidence>
<dbReference type="GO" id="GO:0016020">
    <property type="term" value="C:membrane"/>
    <property type="evidence" value="ECO:0007669"/>
    <property type="project" value="UniProtKB-SubCell"/>
</dbReference>
<accession>A0AAW1QZQ0</accession>
<dbReference type="InterPro" id="IPR002219">
    <property type="entry name" value="PKC_DAG/PE"/>
</dbReference>
<evidence type="ECO:0000313" key="17">
    <source>
        <dbReference type="Proteomes" id="UP001445335"/>
    </source>
</evidence>
<keyword evidence="5" id="KW-0677">Repeat</keyword>
<keyword evidence="7" id="KW-0863">Zinc-finger</keyword>
<keyword evidence="6 12" id="KW-0547">Nucleotide-binding</keyword>
<evidence type="ECO:0000256" key="4">
    <source>
        <dbReference type="ARBA" id="ARBA00022723"/>
    </source>
</evidence>
<feature type="compositionally biased region" description="Low complexity" evidence="13">
    <location>
        <begin position="177"/>
        <end position="188"/>
    </location>
</feature>
<dbReference type="PROSITE" id="PS50146">
    <property type="entry name" value="DAGK"/>
    <property type="match status" value="1"/>
</dbReference>
<evidence type="ECO:0000256" key="6">
    <source>
        <dbReference type="ARBA" id="ARBA00022741"/>
    </source>
</evidence>
<dbReference type="InterPro" id="IPR001206">
    <property type="entry name" value="Diacylglycerol_kinase_cat_dom"/>
</dbReference>
<evidence type="ECO:0000259" key="14">
    <source>
        <dbReference type="PROSITE" id="PS50081"/>
    </source>
</evidence>
<feature type="region of interest" description="Disordered" evidence="13">
    <location>
        <begin position="497"/>
        <end position="524"/>
    </location>
</feature>
<dbReference type="PROSITE" id="PS50081">
    <property type="entry name" value="ZF_DAG_PE_2"/>
    <property type="match status" value="1"/>
</dbReference>
<dbReference type="CDD" id="cd00029">
    <property type="entry name" value="C1"/>
    <property type="match status" value="1"/>
</dbReference>
<evidence type="ECO:0000256" key="10">
    <source>
        <dbReference type="ARBA" id="ARBA00022840"/>
    </source>
</evidence>
<gene>
    <name evidence="16" type="ORF">WJX81_001761</name>
</gene>
<evidence type="ECO:0000256" key="8">
    <source>
        <dbReference type="ARBA" id="ARBA00022777"/>
    </source>
</evidence>
<dbReference type="GO" id="GO:0005524">
    <property type="term" value="F:ATP binding"/>
    <property type="evidence" value="ECO:0007669"/>
    <property type="project" value="UniProtKB-KW"/>
</dbReference>
<evidence type="ECO:0000256" key="1">
    <source>
        <dbReference type="ARBA" id="ARBA00004370"/>
    </source>
</evidence>
<dbReference type="GO" id="GO:0004143">
    <property type="term" value="F:ATP-dependent diacylglycerol kinase activity"/>
    <property type="evidence" value="ECO:0007669"/>
    <property type="project" value="UniProtKB-EC"/>
</dbReference>
<evidence type="ECO:0000256" key="11">
    <source>
        <dbReference type="ARBA" id="ARBA00023136"/>
    </source>
</evidence>
<organism evidence="16 17">
    <name type="scientific">Elliptochloris bilobata</name>
    <dbReference type="NCBI Taxonomy" id="381761"/>
    <lineage>
        <taxon>Eukaryota</taxon>
        <taxon>Viridiplantae</taxon>
        <taxon>Chlorophyta</taxon>
        <taxon>core chlorophytes</taxon>
        <taxon>Trebouxiophyceae</taxon>
        <taxon>Trebouxiophyceae incertae sedis</taxon>
        <taxon>Elliptochloris clade</taxon>
        <taxon>Elliptochloris</taxon>
    </lineage>
</organism>
<comment type="caution">
    <text evidence="16">The sequence shown here is derived from an EMBL/GenBank/DDBJ whole genome shotgun (WGS) entry which is preliminary data.</text>
</comment>
<evidence type="ECO:0000256" key="13">
    <source>
        <dbReference type="SAM" id="MobiDB-lite"/>
    </source>
</evidence>
<dbReference type="EC" id="2.7.1.107" evidence="12"/>
<dbReference type="InterPro" id="IPR037607">
    <property type="entry name" value="DGK"/>
</dbReference>
<keyword evidence="17" id="KW-1185">Reference proteome</keyword>
<comment type="subcellular location">
    <subcellularLocation>
        <location evidence="1">Membrane</location>
    </subcellularLocation>
</comment>
<evidence type="ECO:0000256" key="2">
    <source>
        <dbReference type="ARBA" id="ARBA00009280"/>
    </source>
</evidence>
<keyword evidence="9" id="KW-0862">Zinc</keyword>
<keyword evidence="8 12" id="KW-0418">Kinase</keyword>
<dbReference type="Proteomes" id="UP001445335">
    <property type="component" value="Unassembled WGS sequence"/>
</dbReference>
<evidence type="ECO:0000256" key="9">
    <source>
        <dbReference type="ARBA" id="ARBA00022833"/>
    </source>
</evidence>
<evidence type="ECO:0000256" key="12">
    <source>
        <dbReference type="RuleBase" id="RU361128"/>
    </source>
</evidence>
<feature type="domain" description="Phorbol-ester/DAG-type" evidence="14">
    <location>
        <begin position="36"/>
        <end position="90"/>
    </location>
</feature>
<dbReference type="Gene3D" id="2.60.200.40">
    <property type="match status" value="1"/>
</dbReference>
<sequence length="756" mass="80076">MRWWRMGHRRSTNVAEASAQLGELRRARPDLYPQTPHAWVPLPPREELAPPLLCAVCFQRTRPGTADLKACEVCGEAVHDGCAHKAAPDCRPVACAAPLPAHHWLPAGVVHYESDEEVGPPRRATTCIYCRAPCDADLFAREPVWTCTGCGDAAAHVTCFHAAHAVPRPDNGDRCEASGASGPPHGAATVPMRRSTSIDGRASGSPGCEAGHAEPHKTLHHRRTASLGSLLGAFAGADGGSDGSVSARGSRAGGSARCPRLLSPDVDVREADMCRFGPHGRLVLPAPAVRSRDDEEYGPAAGSWAARAAKFLRTETFQLSDSLGRRRPRASAEGKPPGGNPRHRNPEPKQQGQAEAPAAARGGATLRRRFLRLLNPLQVVELPREKPEAPLRLFAGVPGLRVLAIGGDGTVAWLLGCLDKLREEREAAGLPWEAPPVGVLPLGTGNDLARCLGWGAGAHVLREGGLPGMLRDIEHSEPVPLDRWAVQIVAAVPEPKAGKSKGLGRSGGGGGAVTEQARNGKKAKDNRIAKAMNNYVGVGIDAKVALDFHSLREQYPAFFRSQIANKIWYAGMGGKGILADEPLDLPSKLLVEADGRRLALPDDLAGVLLLNIPSYMGGVDLWASGNTPALAVPSSPQTFDDAKLEVVGVWGAFHLGQLQVGLSRAVRLAQCRHARITLRGPVPVQVDGEPWLQPPATITVSHAGQAVMLRRVRSGPGAAVASCVYDVLTAAERRGAITPAQRSLLHAEIAAKLPAL</sequence>
<comment type="catalytic activity">
    <reaction evidence="12">
        <text>a 1,2-diacyl-sn-glycerol + ATP = a 1,2-diacyl-sn-glycero-3-phosphate + ADP + H(+)</text>
        <dbReference type="Rhea" id="RHEA:10272"/>
        <dbReference type="ChEBI" id="CHEBI:15378"/>
        <dbReference type="ChEBI" id="CHEBI:17815"/>
        <dbReference type="ChEBI" id="CHEBI:30616"/>
        <dbReference type="ChEBI" id="CHEBI:58608"/>
        <dbReference type="ChEBI" id="CHEBI:456216"/>
        <dbReference type="EC" id="2.7.1.107"/>
    </reaction>
</comment>
<dbReference type="Pfam" id="PF00609">
    <property type="entry name" value="DAGK_acc"/>
    <property type="match status" value="1"/>
</dbReference>
<reference evidence="16 17" key="1">
    <citation type="journal article" date="2024" name="Nat. Commun.">
        <title>Phylogenomics reveals the evolutionary origins of lichenization in chlorophyte algae.</title>
        <authorList>
            <person name="Puginier C."/>
            <person name="Libourel C."/>
            <person name="Otte J."/>
            <person name="Skaloud P."/>
            <person name="Haon M."/>
            <person name="Grisel S."/>
            <person name="Petersen M."/>
            <person name="Berrin J.G."/>
            <person name="Delaux P.M."/>
            <person name="Dal Grande F."/>
            <person name="Keller J."/>
        </authorList>
    </citation>
    <scope>NUCLEOTIDE SEQUENCE [LARGE SCALE GENOMIC DNA]</scope>
    <source>
        <strain evidence="16 17">SAG 245.80</strain>
    </source>
</reference>
<comment type="similarity">
    <text evidence="2 12">Belongs to the eukaryotic diacylglycerol kinase family.</text>
</comment>
<dbReference type="EMBL" id="JALJOU010000062">
    <property type="protein sequence ID" value="KAK9826795.1"/>
    <property type="molecule type" value="Genomic_DNA"/>
</dbReference>
<keyword evidence="10 12" id="KW-0067">ATP-binding</keyword>
<keyword evidence="4" id="KW-0479">Metal-binding</keyword>